<dbReference type="InterPro" id="IPR046335">
    <property type="entry name" value="LacI/GalR-like_sensor"/>
</dbReference>
<accession>A0ABP5EIU9</accession>
<dbReference type="InterPro" id="IPR000843">
    <property type="entry name" value="HTH_LacI"/>
</dbReference>
<dbReference type="PROSITE" id="PS00356">
    <property type="entry name" value="HTH_LACI_1"/>
    <property type="match status" value="1"/>
</dbReference>
<evidence type="ECO:0000256" key="3">
    <source>
        <dbReference type="ARBA" id="ARBA00023163"/>
    </source>
</evidence>
<evidence type="ECO:0000313" key="5">
    <source>
        <dbReference type="EMBL" id="GAA1997130.1"/>
    </source>
</evidence>
<comment type="caution">
    <text evidence="5">The sequence shown here is derived from an EMBL/GenBank/DDBJ whole genome shotgun (WGS) entry which is preliminary data.</text>
</comment>
<dbReference type="GO" id="GO:0003677">
    <property type="term" value="F:DNA binding"/>
    <property type="evidence" value="ECO:0007669"/>
    <property type="project" value="UniProtKB-KW"/>
</dbReference>
<dbReference type="Pfam" id="PF00356">
    <property type="entry name" value="LacI"/>
    <property type="match status" value="1"/>
</dbReference>
<dbReference type="Gene3D" id="3.40.50.2300">
    <property type="match status" value="2"/>
</dbReference>
<keyword evidence="6" id="KW-1185">Reference proteome</keyword>
<dbReference type="PANTHER" id="PTHR30146:SF109">
    <property type="entry name" value="HTH-TYPE TRANSCRIPTIONAL REGULATOR GALS"/>
    <property type="match status" value="1"/>
</dbReference>
<dbReference type="SUPFAM" id="SSF53822">
    <property type="entry name" value="Periplasmic binding protein-like I"/>
    <property type="match status" value="1"/>
</dbReference>
<dbReference type="PANTHER" id="PTHR30146">
    <property type="entry name" value="LACI-RELATED TRANSCRIPTIONAL REPRESSOR"/>
    <property type="match status" value="1"/>
</dbReference>
<dbReference type="Proteomes" id="UP001500326">
    <property type="component" value="Unassembled WGS sequence"/>
</dbReference>
<dbReference type="SMART" id="SM00354">
    <property type="entry name" value="HTH_LACI"/>
    <property type="match status" value="1"/>
</dbReference>
<evidence type="ECO:0000259" key="4">
    <source>
        <dbReference type="PROSITE" id="PS50932"/>
    </source>
</evidence>
<sequence length="340" mass="36380">MEDEVHKSRRPTMKDVAKLAGVSHQTVSRYLHVPETLKPRTHAAVKEAINTLEYHPNLLARSMRTPRTGMLALVMPGHPMPYSPAKVLASATAEAHRWGYQLEILSVEGGAAERAARVLDLIAGGLVEGVLSLADLDGMDSLRAHGTVEVAAFYDDNLNGIGPFLEATPIAQIVRRMAELGHRHFLHIGGPEQNPASNARRRAFAAAIEELGLVSAGMSIGPWDGAYARDVVLQLPADSLITAVVAGNDELAAGAIAGAALRGWRVPTRLSVSGWDDNSVGAFMPPALTSVRVDHASLGELAMSRLIASLRGEQPTTPLPRPLNTVIWRDSVTVAPNDRP</sequence>
<proteinExistence type="predicted"/>
<evidence type="ECO:0000313" key="6">
    <source>
        <dbReference type="Proteomes" id="UP001500326"/>
    </source>
</evidence>
<feature type="domain" description="HTH lacI-type" evidence="4">
    <location>
        <begin position="11"/>
        <end position="65"/>
    </location>
</feature>
<dbReference type="InterPro" id="IPR028082">
    <property type="entry name" value="Peripla_BP_I"/>
</dbReference>
<dbReference type="SUPFAM" id="SSF47413">
    <property type="entry name" value="lambda repressor-like DNA-binding domains"/>
    <property type="match status" value="1"/>
</dbReference>
<gene>
    <name evidence="5" type="ORF">GCM10009777_37710</name>
</gene>
<name>A0ABP5EIU9_9MICO</name>
<protein>
    <submittedName>
        <fullName evidence="5">LacI family DNA-binding transcriptional regulator</fullName>
    </submittedName>
</protein>
<keyword evidence="1" id="KW-0805">Transcription regulation</keyword>
<dbReference type="CDD" id="cd01392">
    <property type="entry name" value="HTH_LacI"/>
    <property type="match status" value="1"/>
</dbReference>
<keyword evidence="2 5" id="KW-0238">DNA-binding</keyword>
<dbReference type="Pfam" id="PF13377">
    <property type="entry name" value="Peripla_BP_3"/>
    <property type="match status" value="1"/>
</dbReference>
<evidence type="ECO:0000256" key="1">
    <source>
        <dbReference type="ARBA" id="ARBA00023015"/>
    </source>
</evidence>
<evidence type="ECO:0000256" key="2">
    <source>
        <dbReference type="ARBA" id="ARBA00023125"/>
    </source>
</evidence>
<keyword evidence="3" id="KW-0804">Transcription</keyword>
<organism evidence="5 6">
    <name type="scientific">Microbacterium pumilum</name>
    <dbReference type="NCBI Taxonomy" id="344165"/>
    <lineage>
        <taxon>Bacteria</taxon>
        <taxon>Bacillati</taxon>
        <taxon>Actinomycetota</taxon>
        <taxon>Actinomycetes</taxon>
        <taxon>Micrococcales</taxon>
        <taxon>Microbacteriaceae</taxon>
        <taxon>Microbacterium</taxon>
    </lineage>
</organism>
<dbReference type="InterPro" id="IPR010982">
    <property type="entry name" value="Lambda_DNA-bd_dom_sf"/>
</dbReference>
<dbReference type="Gene3D" id="1.10.260.40">
    <property type="entry name" value="lambda repressor-like DNA-binding domains"/>
    <property type="match status" value="1"/>
</dbReference>
<dbReference type="EMBL" id="BAAAOH010000001">
    <property type="protein sequence ID" value="GAA1997130.1"/>
    <property type="molecule type" value="Genomic_DNA"/>
</dbReference>
<dbReference type="PROSITE" id="PS50932">
    <property type="entry name" value="HTH_LACI_2"/>
    <property type="match status" value="1"/>
</dbReference>
<reference evidence="6" key="1">
    <citation type="journal article" date="2019" name="Int. J. Syst. Evol. Microbiol.">
        <title>The Global Catalogue of Microorganisms (GCM) 10K type strain sequencing project: providing services to taxonomists for standard genome sequencing and annotation.</title>
        <authorList>
            <consortium name="The Broad Institute Genomics Platform"/>
            <consortium name="The Broad Institute Genome Sequencing Center for Infectious Disease"/>
            <person name="Wu L."/>
            <person name="Ma J."/>
        </authorList>
    </citation>
    <scope>NUCLEOTIDE SEQUENCE [LARGE SCALE GENOMIC DNA]</scope>
    <source>
        <strain evidence="6">JCM 14902</strain>
    </source>
</reference>